<feature type="domain" description="Helicase ATP-binding" evidence="6">
    <location>
        <begin position="21"/>
        <end position="189"/>
    </location>
</feature>
<dbReference type="GO" id="GO:0016787">
    <property type="term" value="F:hydrolase activity"/>
    <property type="evidence" value="ECO:0007669"/>
    <property type="project" value="UniProtKB-KW"/>
</dbReference>
<dbReference type="SMART" id="SM00490">
    <property type="entry name" value="HELICc"/>
    <property type="match status" value="1"/>
</dbReference>
<dbReference type="GO" id="GO:0004386">
    <property type="term" value="F:helicase activity"/>
    <property type="evidence" value="ECO:0007669"/>
    <property type="project" value="UniProtKB-KW"/>
</dbReference>
<evidence type="ECO:0000256" key="1">
    <source>
        <dbReference type="ARBA" id="ARBA00022741"/>
    </source>
</evidence>
<evidence type="ECO:0000259" key="6">
    <source>
        <dbReference type="PROSITE" id="PS51192"/>
    </source>
</evidence>
<organism evidence="8 9">
    <name type="scientific">Rufibacter roseus</name>
    <dbReference type="NCBI Taxonomy" id="1567108"/>
    <lineage>
        <taxon>Bacteria</taxon>
        <taxon>Pseudomonadati</taxon>
        <taxon>Bacteroidota</taxon>
        <taxon>Cytophagia</taxon>
        <taxon>Cytophagales</taxon>
        <taxon>Hymenobacteraceae</taxon>
        <taxon>Rufibacter</taxon>
    </lineage>
</organism>
<keyword evidence="1" id="KW-0547">Nucleotide-binding</keyword>
<dbReference type="InterPro" id="IPR012677">
    <property type="entry name" value="Nucleotide-bd_a/b_plait_sf"/>
</dbReference>
<dbReference type="Gene3D" id="3.30.70.330">
    <property type="match status" value="1"/>
</dbReference>
<dbReference type="Proteomes" id="UP001596405">
    <property type="component" value="Unassembled WGS sequence"/>
</dbReference>
<evidence type="ECO:0000256" key="4">
    <source>
        <dbReference type="ARBA" id="ARBA00022840"/>
    </source>
</evidence>
<dbReference type="EMBL" id="JBHSYQ010000008">
    <property type="protein sequence ID" value="MFC6998889.1"/>
    <property type="molecule type" value="Genomic_DNA"/>
</dbReference>
<reference evidence="9" key="1">
    <citation type="journal article" date="2019" name="Int. J. Syst. Evol. Microbiol.">
        <title>The Global Catalogue of Microorganisms (GCM) 10K type strain sequencing project: providing services to taxonomists for standard genome sequencing and annotation.</title>
        <authorList>
            <consortium name="The Broad Institute Genomics Platform"/>
            <consortium name="The Broad Institute Genome Sequencing Center for Infectious Disease"/>
            <person name="Wu L."/>
            <person name="Ma J."/>
        </authorList>
    </citation>
    <scope>NUCLEOTIDE SEQUENCE [LARGE SCALE GENOMIC DNA]</scope>
    <source>
        <strain evidence="9">CGMCC 4.7393</strain>
    </source>
</reference>
<dbReference type="PANTHER" id="PTHR47959:SF1">
    <property type="entry name" value="ATP-DEPENDENT RNA HELICASE DBPA"/>
    <property type="match status" value="1"/>
</dbReference>
<sequence>MQQKILDKLKITQLTEMQEATLQAAKKHDVVVLSPTGSGKTLAFLLPLAERLQPALPGIQALILAPTRELALQIEQVLQQMGLGVKVDCFYGGHAMYEEKKSLANPPAVLIGTPGRIAAHLREHQLNTSSIHTLVLDEFDKALEMGFQEDMGFIIGELPHVNRRLLTSATAMETIPDFTGLRNPETVNFLQDSSSAPEIQLKSVAVTGKEKLSPLYRLLCKIGNRPTIVFCNQRDAVEEVSSFLRSKKLAHGVFHGGLEQPDRERTLMKFRNGTYHLLLSTDLAARGLDIPEVEYVVHYQLPDAQAFIHRNGRTARMHAKGTAYLLLHEGERPAYLSTTPTPEHLPAQASPPPPSPWETLYISAGKKDKVNKVDIVGWILQKGKLEKTDLGRIELQDHAAYVAVNRQKIDKALPLLGAEKLKGKKVKVEKAR</sequence>
<evidence type="ECO:0000313" key="9">
    <source>
        <dbReference type="Proteomes" id="UP001596405"/>
    </source>
</evidence>
<dbReference type="RefSeq" id="WP_066625222.1">
    <property type="nucleotide sequence ID" value="NZ_LRML01000019.1"/>
</dbReference>
<dbReference type="Gene3D" id="3.40.50.300">
    <property type="entry name" value="P-loop containing nucleotide triphosphate hydrolases"/>
    <property type="match status" value="2"/>
</dbReference>
<evidence type="ECO:0000256" key="3">
    <source>
        <dbReference type="ARBA" id="ARBA00022806"/>
    </source>
</evidence>
<dbReference type="CDD" id="cd00268">
    <property type="entry name" value="DEADc"/>
    <property type="match status" value="1"/>
</dbReference>
<dbReference type="InterPro" id="IPR027417">
    <property type="entry name" value="P-loop_NTPase"/>
</dbReference>
<name>A0ABW2DRE8_9BACT</name>
<dbReference type="PROSITE" id="PS51192">
    <property type="entry name" value="HELICASE_ATP_BIND_1"/>
    <property type="match status" value="1"/>
</dbReference>
<comment type="caution">
    <text evidence="8">The sequence shown here is derived from an EMBL/GenBank/DDBJ whole genome shotgun (WGS) entry which is preliminary data.</text>
</comment>
<evidence type="ECO:0000313" key="8">
    <source>
        <dbReference type="EMBL" id="MFC6998889.1"/>
    </source>
</evidence>
<gene>
    <name evidence="8" type="ORF">ACFQHR_14725</name>
</gene>
<proteinExistence type="inferred from homology"/>
<comment type="similarity">
    <text evidence="5">Belongs to the DEAD box helicase family.</text>
</comment>
<dbReference type="PANTHER" id="PTHR47959">
    <property type="entry name" value="ATP-DEPENDENT RNA HELICASE RHLE-RELATED"/>
    <property type="match status" value="1"/>
</dbReference>
<dbReference type="SMART" id="SM00487">
    <property type="entry name" value="DEXDc"/>
    <property type="match status" value="1"/>
</dbReference>
<dbReference type="InterPro" id="IPR011545">
    <property type="entry name" value="DEAD/DEAH_box_helicase_dom"/>
</dbReference>
<dbReference type="CDD" id="cd18787">
    <property type="entry name" value="SF2_C_DEAD"/>
    <property type="match status" value="1"/>
</dbReference>
<keyword evidence="4" id="KW-0067">ATP-binding</keyword>
<keyword evidence="2 8" id="KW-0378">Hydrolase</keyword>
<evidence type="ECO:0000256" key="2">
    <source>
        <dbReference type="ARBA" id="ARBA00022801"/>
    </source>
</evidence>
<protein>
    <submittedName>
        <fullName evidence="8">DEAD/DEAH box helicase</fullName>
        <ecNumber evidence="8">3.6.4.-</ecNumber>
    </submittedName>
</protein>
<dbReference type="Pfam" id="PF03880">
    <property type="entry name" value="DbpA"/>
    <property type="match status" value="1"/>
</dbReference>
<keyword evidence="9" id="KW-1185">Reference proteome</keyword>
<keyword evidence="3 8" id="KW-0347">Helicase</keyword>
<dbReference type="InterPro" id="IPR005580">
    <property type="entry name" value="DbpA/CsdA_RNA-bd_dom"/>
</dbReference>
<dbReference type="EC" id="3.6.4.-" evidence="8"/>
<dbReference type="InterPro" id="IPR014001">
    <property type="entry name" value="Helicase_ATP-bd"/>
</dbReference>
<evidence type="ECO:0000256" key="5">
    <source>
        <dbReference type="ARBA" id="ARBA00038437"/>
    </source>
</evidence>
<dbReference type="Pfam" id="PF00270">
    <property type="entry name" value="DEAD"/>
    <property type="match status" value="1"/>
</dbReference>
<dbReference type="InterPro" id="IPR044742">
    <property type="entry name" value="DEAD/DEAH_RhlB"/>
</dbReference>
<dbReference type="InterPro" id="IPR050079">
    <property type="entry name" value="DEAD_box_RNA_helicase"/>
</dbReference>
<dbReference type="SUPFAM" id="SSF52540">
    <property type="entry name" value="P-loop containing nucleoside triphosphate hydrolases"/>
    <property type="match status" value="1"/>
</dbReference>
<dbReference type="PROSITE" id="PS51194">
    <property type="entry name" value="HELICASE_CTER"/>
    <property type="match status" value="1"/>
</dbReference>
<dbReference type="Pfam" id="PF00271">
    <property type="entry name" value="Helicase_C"/>
    <property type="match status" value="1"/>
</dbReference>
<accession>A0ABW2DRE8</accession>
<feature type="domain" description="Helicase C-terminal" evidence="7">
    <location>
        <begin position="214"/>
        <end position="361"/>
    </location>
</feature>
<evidence type="ECO:0000259" key="7">
    <source>
        <dbReference type="PROSITE" id="PS51194"/>
    </source>
</evidence>
<dbReference type="InterPro" id="IPR001650">
    <property type="entry name" value="Helicase_C-like"/>
</dbReference>